<feature type="region of interest" description="Disordered" evidence="1">
    <location>
        <begin position="206"/>
        <end position="235"/>
    </location>
</feature>
<dbReference type="PANTHER" id="PTHR11735">
    <property type="entry name" value="TRNA N6-ADENOSINE THREONYLCARBAMOYLTRANSFERASE"/>
    <property type="match status" value="1"/>
</dbReference>
<dbReference type="Pfam" id="PF00814">
    <property type="entry name" value="TsaD"/>
    <property type="match status" value="1"/>
</dbReference>
<dbReference type="Proteomes" id="UP000215590">
    <property type="component" value="Unassembled WGS sequence"/>
</dbReference>
<evidence type="ECO:0000259" key="2">
    <source>
        <dbReference type="Pfam" id="PF00814"/>
    </source>
</evidence>
<dbReference type="CDD" id="cd24032">
    <property type="entry name" value="ASKHA_NBD_TsaB"/>
    <property type="match status" value="1"/>
</dbReference>
<dbReference type="InterPro" id="IPR000905">
    <property type="entry name" value="Gcp-like_dom"/>
</dbReference>
<keyword evidence="4" id="KW-1185">Reference proteome</keyword>
<dbReference type="GO" id="GO:0002949">
    <property type="term" value="P:tRNA threonylcarbamoyladenosine modification"/>
    <property type="evidence" value="ECO:0007669"/>
    <property type="project" value="InterPro"/>
</dbReference>
<dbReference type="OrthoDB" id="9809995at2"/>
<organism evidence="3 4">
    <name type="scientific">Brucella thiophenivorans</name>
    <dbReference type="NCBI Taxonomy" id="571255"/>
    <lineage>
        <taxon>Bacteria</taxon>
        <taxon>Pseudomonadati</taxon>
        <taxon>Pseudomonadota</taxon>
        <taxon>Alphaproteobacteria</taxon>
        <taxon>Hyphomicrobiales</taxon>
        <taxon>Brucellaceae</taxon>
        <taxon>Brucella/Ochrobactrum group</taxon>
        <taxon>Brucella</taxon>
    </lineage>
</organism>
<dbReference type="Gene3D" id="3.30.420.40">
    <property type="match status" value="2"/>
</dbReference>
<name>A0A256FYC1_9HYPH</name>
<evidence type="ECO:0000313" key="3">
    <source>
        <dbReference type="EMBL" id="OYR19758.1"/>
    </source>
</evidence>
<sequence length="235" mass="24365">MKILALDTASSWCAAAIYESGYDSGADVVLAQISENIGKGHAEVLMDYIGQVLAQSGIAMTELDRVAVNIGPGSFTGVRIGVSAARGFALALGRTAIGVSAFDALAAEAAISHPGRPVLVMLEAHRGEIYAQAFGADNDATTGPMVLAREEAIMLIKQQSFETVLTGSAASALNEMLAGSFTVASLEPTGRIGTFAKLAALREPGEAPKPLYMRGPDVKPQTGFALPRKTDGNVK</sequence>
<evidence type="ECO:0000313" key="4">
    <source>
        <dbReference type="Proteomes" id="UP000215590"/>
    </source>
</evidence>
<dbReference type="PANTHER" id="PTHR11735:SF11">
    <property type="entry name" value="TRNA THREONYLCARBAMOYLADENOSINE BIOSYNTHESIS PROTEIN TSAB"/>
    <property type="match status" value="1"/>
</dbReference>
<protein>
    <submittedName>
        <fullName evidence="3">tRNA threonylcarbamoyl adenosine modification protein YeaZ</fullName>
    </submittedName>
</protein>
<dbReference type="RefSeq" id="WP_094505957.1">
    <property type="nucleotide sequence ID" value="NZ_JBHEEK010000001.1"/>
</dbReference>
<gene>
    <name evidence="3" type="primary">yeaZ</name>
    <name evidence="3" type="ORF">CEV31_1176</name>
</gene>
<dbReference type="InterPro" id="IPR043129">
    <property type="entry name" value="ATPase_NBD"/>
</dbReference>
<dbReference type="EMBL" id="NNRJ01000015">
    <property type="protein sequence ID" value="OYR19758.1"/>
    <property type="molecule type" value="Genomic_DNA"/>
</dbReference>
<evidence type="ECO:0000256" key="1">
    <source>
        <dbReference type="SAM" id="MobiDB-lite"/>
    </source>
</evidence>
<accession>A0A256FYC1</accession>
<dbReference type="AlphaFoldDB" id="A0A256FYC1"/>
<reference evidence="3 4" key="1">
    <citation type="submission" date="2017-07" db="EMBL/GenBank/DDBJ databases">
        <title>Phylogenetic study on the rhizospheric bacterium Ochrobactrum sp. A44.</title>
        <authorList>
            <person name="Krzyzanowska D.M."/>
            <person name="Ossowicki A."/>
            <person name="Rajewska M."/>
            <person name="Maciag T."/>
            <person name="Kaczynski Z."/>
            <person name="Czerwicka M."/>
            <person name="Jafra S."/>
        </authorList>
    </citation>
    <scope>NUCLEOTIDE SEQUENCE [LARGE SCALE GENOMIC DNA]</scope>
    <source>
        <strain evidence="3 4">DSM 7216</strain>
    </source>
</reference>
<dbReference type="InterPro" id="IPR022496">
    <property type="entry name" value="T6A_TsaB"/>
</dbReference>
<proteinExistence type="predicted"/>
<dbReference type="GO" id="GO:0005829">
    <property type="term" value="C:cytosol"/>
    <property type="evidence" value="ECO:0007669"/>
    <property type="project" value="TreeGrafter"/>
</dbReference>
<dbReference type="SUPFAM" id="SSF53067">
    <property type="entry name" value="Actin-like ATPase domain"/>
    <property type="match status" value="2"/>
</dbReference>
<feature type="domain" description="Gcp-like" evidence="2">
    <location>
        <begin position="38"/>
        <end position="178"/>
    </location>
</feature>
<comment type="caution">
    <text evidence="3">The sequence shown here is derived from an EMBL/GenBank/DDBJ whole genome shotgun (WGS) entry which is preliminary data.</text>
</comment>
<dbReference type="NCBIfam" id="TIGR03725">
    <property type="entry name" value="T6A_YeaZ"/>
    <property type="match status" value="1"/>
</dbReference>